<reference evidence="2 3" key="1">
    <citation type="submission" date="2014-04" db="EMBL/GenBank/DDBJ databases">
        <title>Evolutionary Origins and Diversification of the Mycorrhizal Mutualists.</title>
        <authorList>
            <consortium name="DOE Joint Genome Institute"/>
            <consortium name="Mycorrhizal Genomics Consortium"/>
            <person name="Kohler A."/>
            <person name="Kuo A."/>
            <person name="Nagy L.G."/>
            <person name="Floudas D."/>
            <person name="Copeland A."/>
            <person name="Barry K.W."/>
            <person name="Cichocki N."/>
            <person name="Veneault-Fourrey C."/>
            <person name="LaButti K."/>
            <person name="Lindquist E.A."/>
            <person name="Lipzen A."/>
            <person name="Lundell T."/>
            <person name="Morin E."/>
            <person name="Murat C."/>
            <person name="Riley R."/>
            <person name="Ohm R."/>
            <person name="Sun H."/>
            <person name="Tunlid A."/>
            <person name="Henrissat B."/>
            <person name="Grigoriev I.V."/>
            <person name="Hibbett D.S."/>
            <person name="Martin F."/>
        </authorList>
    </citation>
    <scope>NUCLEOTIDE SEQUENCE [LARGE SCALE GENOMIC DNA]</scope>
    <source>
        <strain evidence="2 3">Koide BX008</strain>
    </source>
</reference>
<name>A0A0C2WBL0_AMAMK</name>
<keyword evidence="3" id="KW-1185">Reference proteome</keyword>
<sequence>RQITKAIKANLERGLNFTQSLVSAGVEQFRSYISSIASLLVAGALGRGSRLVGEAAFKTYMVRSSDQYGWHGLATCCADRVDTFRKWIGVATLRALNVSVVPDELQVEPLNGLMIRVLYRLRSLSEQITFDSPTFSYAYPLLSEALRRGGISAADEDEALEQVTL</sequence>
<dbReference type="InParanoid" id="A0A0C2WBL0"/>
<gene>
    <name evidence="2" type="ORF">M378DRAFT_34132</name>
</gene>
<evidence type="ECO:0000313" key="3">
    <source>
        <dbReference type="Proteomes" id="UP000054549"/>
    </source>
</evidence>
<accession>A0A0C2WBL0</accession>
<feature type="domain" description="GCN1-like HEAT repeats" evidence="1">
    <location>
        <begin position="77"/>
        <end position="163"/>
    </location>
</feature>
<feature type="non-terminal residue" evidence="2">
    <location>
        <position position="165"/>
    </location>
</feature>
<dbReference type="Proteomes" id="UP000054549">
    <property type="component" value="Unassembled WGS sequence"/>
</dbReference>
<dbReference type="OrthoDB" id="3057860at2759"/>
<dbReference type="EMBL" id="KN819078">
    <property type="protein sequence ID" value="KIL53961.1"/>
    <property type="molecule type" value="Genomic_DNA"/>
</dbReference>
<proteinExistence type="predicted"/>
<organism evidence="2 3">
    <name type="scientific">Amanita muscaria (strain Koide BX008)</name>
    <dbReference type="NCBI Taxonomy" id="946122"/>
    <lineage>
        <taxon>Eukaryota</taxon>
        <taxon>Fungi</taxon>
        <taxon>Dikarya</taxon>
        <taxon>Basidiomycota</taxon>
        <taxon>Agaricomycotina</taxon>
        <taxon>Agaricomycetes</taxon>
        <taxon>Agaricomycetidae</taxon>
        <taxon>Agaricales</taxon>
        <taxon>Pluteineae</taxon>
        <taxon>Amanitaceae</taxon>
        <taxon>Amanita</taxon>
    </lineage>
</organism>
<evidence type="ECO:0000313" key="2">
    <source>
        <dbReference type="EMBL" id="KIL53961.1"/>
    </source>
</evidence>
<feature type="non-terminal residue" evidence="2">
    <location>
        <position position="1"/>
    </location>
</feature>
<dbReference type="HOGENOM" id="CLU_1614724_0_0_1"/>
<dbReference type="InterPro" id="IPR056809">
    <property type="entry name" value="HEAT_GCN1_fung"/>
</dbReference>
<dbReference type="Pfam" id="PF24916">
    <property type="entry name" value="HEAT_GCN1_fung"/>
    <property type="match status" value="1"/>
</dbReference>
<protein>
    <recommendedName>
        <fullName evidence="1">GCN1-like HEAT repeats domain-containing protein</fullName>
    </recommendedName>
</protein>
<dbReference type="AlphaFoldDB" id="A0A0C2WBL0"/>
<evidence type="ECO:0000259" key="1">
    <source>
        <dbReference type="Pfam" id="PF24916"/>
    </source>
</evidence>
<dbReference type="STRING" id="946122.A0A0C2WBL0"/>